<dbReference type="EMBL" id="AWSJ01000201">
    <property type="protein sequence ID" value="ERI08536.1"/>
    <property type="molecule type" value="Genomic_DNA"/>
</dbReference>
<dbReference type="Proteomes" id="UP000016511">
    <property type="component" value="Unassembled WGS sequence"/>
</dbReference>
<comment type="caution">
    <text evidence="1">The sequence shown here is derived from an EMBL/GenBank/DDBJ whole genome shotgun (WGS) entry which is preliminary data.</text>
</comment>
<dbReference type="AlphaFoldDB" id="U1YCJ6"/>
<accession>U1YCJ6</accession>
<sequence length="48" mass="5915">MDYFSTSYFSIKIPHIRFTCNKPISYDNEKNFNTLKTNYRQKKKPFQM</sequence>
<name>U1YCJ6_ANEAE</name>
<dbReference type="HOGENOM" id="CLU_3148862_0_0_9"/>
<gene>
    <name evidence="1" type="ORF">HMPREF0083_03381</name>
</gene>
<proteinExistence type="predicted"/>
<protein>
    <submittedName>
        <fullName evidence="1">Uncharacterized protein</fullName>
    </submittedName>
</protein>
<reference evidence="1 2" key="1">
    <citation type="submission" date="2013-08" db="EMBL/GenBank/DDBJ databases">
        <authorList>
            <person name="Weinstock G."/>
            <person name="Sodergren E."/>
            <person name="Wylie T."/>
            <person name="Fulton L."/>
            <person name="Fulton R."/>
            <person name="Fronick C."/>
            <person name="O'Laughlin M."/>
            <person name="Godfrey J."/>
            <person name="Miner T."/>
            <person name="Herter B."/>
            <person name="Appelbaum E."/>
            <person name="Cordes M."/>
            <person name="Lek S."/>
            <person name="Wollam A."/>
            <person name="Pepin K.H."/>
            <person name="Palsikar V.B."/>
            <person name="Mitreva M."/>
            <person name="Wilson R.K."/>
        </authorList>
    </citation>
    <scope>NUCLEOTIDE SEQUENCE [LARGE SCALE GENOMIC DNA]</scope>
    <source>
        <strain evidence="1 2">ATCC 12856</strain>
    </source>
</reference>
<evidence type="ECO:0000313" key="2">
    <source>
        <dbReference type="Proteomes" id="UP000016511"/>
    </source>
</evidence>
<keyword evidence="2" id="KW-1185">Reference proteome</keyword>
<organism evidence="1 2">
    <name type="scientific">Aneurinibacillus aneurinilyticus ATCC 12856</name>
    <dbReference type="NCBI Taxonomy" id="649747"/>
    <lineage>
        <taxon>Bacteria</taxon>
        <taxon>Bacillati</taxon>
        <taxon>Bacillota</taxon>
        <taxon>Bacilli</taxon>
        <taxon>Bacillales</taxon>
        <taxon>Paenibacillaceae</taxon>
        <taxon>Aneurinibacillus group</taxon>
        <taxon>Aneurinibacillus</taxon>
    </lineage>
</organism>
<evidence type="ECO:0000313" key="1">
    <source>
        <dbReference type="EMBL" id="ERI08536.1"/>
    </source>
</evidence>